<evidence type="ECO:0000313" key="2">
    <source>
        <dbReference type="Proteomes" id="UP001601976"/>
    </source>
</evidence>
<sequence length="172" mass="16798">MVFVPVRAPAAPSAVAGGVGEVGMEELPSGRGPAAVEGSVVVGVGAALDWVGMLAARLSIEVLIEPPLLVGEGVPLDAGVGADWGVGAVSPPVEEEPPRVSPVPGVLLLVLLLLVSGVGEGVGEGGVLLGAGSSKSDSVGLEGEFEEEGFCPASGVLLPVSVLGRLPRSGAL</sequence>
<protein>
    <recommendedName>
        <fullName evidence="3">Secreted protein</fullName>
    </recommendedName>
</protein>
<dbReference type="RefSeq" id="WP_387894317.1">
    <property type="nucleotide sequence ID" value="NZ_JBIAPK010000002.1"/>
</dbReference>
<organism evidence="1 2">
    <name type="scientific">Streptomyces flavidovirens</name>
    <dbReference type="NCBI Taxonomy" id="67298"/>
    <lineage>
        <taxon>Bacteria</taxon>
        <taxon>Bacillati</taxon>
        <taxon>Actinomycetota</taxon>
        <taxon>Actinomycetes</taxon>
        <taxon>Kitasatosporales</taxon>
        <taxon>Streptomycetaceae</taxon>
        <taxon>Streptomyces</taxon>
    </lineage>
</organism>
<keyword evidence="2" id="KW-1185">Reference proteome</keyword>
<name>A0ABW6R9V7_9ACTN</name>
<dbReference type="Proteomes" id="UP001601976">
    <property type="component" value="Unassembled WGS sequence"/>
</dbReference>
<comment type="caution">
    <text evidence="1">The sequence shown here is derived from an EMBL/GenBank/DDBJ whole genome shotgun (WGS) entry which is preliminary data.</text>
</comment>
<gene>
    <name evidence="1" type="ORF">ACFYWW_06080</name>
</gene>
<accession>A0ABW6R9V7</accession>
<proteinExistence type="predicted"/>
<evidence type="ECO:0000313" key="1">
    <source>
        <dbReference type="EMBL" id="MFF3338294.1"/>
    </source>
</evidence>
<dbReference type="EMBL" id="JBIAPK010000002">
    <property type="protein sequence ID" value="MFF3338294.1"/>
    <property type="molecule type" value="Genomic_DNA"/>
</dbReference>
<evidence type="ECO:0008006" key="3">
    <source>
        <dbReference type="Google" id="ProtNLM"/>
    </source>
</evidence>
<reference evidence="1 2" key="1">
    <citation type="submission" date="2024-10" db="EMBL/GenBank/DDBJ databases">
        <title>The Natural Products Discovery Center: Release of the First 8490 Sequenced Strains for Exploring Actinobacteria Biosynthetic Diversity.</title>
        <authorList>
            <person name="Kalkreuter E."/>
            <person name="Kautsar S.A."/>
            <person name="Yang D."/>
            <person name="Bader C.D."/>
            <person name="Teijaro C.N."/>
            <person name="Fluegel L."/>
            <person name="Davis C.M."/>
            <person name="Simpson J.R."/>
            <person name="Lauterbach L."/>
            <person name="Steele A.D."/>
            <person name="Gui C."/>
            <person name="Meng S."/>
            <person name="Li G."/>
            <person name="Viehrig K."/>
            <person name="Ye F."/>
            <person name="Su P."/>
            <person name="Kiefer A.F."/>
            <person name="Nichols A."/>
            <person name="Cepeda A.J."/>
            <person name="Yan W."/>
            <person name="Fan B."/>
            <person name="Jiang Y."/>
            <person name="Adhikari A."/>
            <person name="Zheng C.-J."/>
            <person name="Schuster L."/>
            <person name="Cowan T.M."/>
            <person name="Smanski M.J."/>
            <person name="Chevrette M.G."/>
            <person name="De Carvalho L.P.S."/>
            <person name="Shen B."/>
        </authorList>
    </citation>
    <scope>NUCLEOTIDE SEQUENCE [LARGE SCALE GENOMIC DNA]</scope>
    <source>
        <strain evidence="1 2">NPDC003029</strain>
    </source>
</reference>